<protein>
    <recommendedName>
        <fullName evidence="6">ornithine decarboxylase</fullName>
        <ecNumber evidence="6">4.1.1.17</ecNumber>
    </recommendedName>
</protein>
<dbReference type="SUPFAM" id="SSF53383">
    <property type="entry name" value="PLP-dependent transferases"/>
    <property type="match status" value="1"/>
</dbReference>
<evidence type="ECO:0000256" key="7">
    <source>
        <dbReference type="ARBA" id="ARBA00049127"/>
    </source>
</evidence>
<dbReference type="PATRIC" id="fig|742743.3.peg.146"/>
<dbReference type="Pfam" id="PF01276">
    <property type="entry name" value="OKR_DC_1"/>
    <property type="match status" value="1"/>
</dbReference>
<feature type="modified residue" description="N6-(pyridoxal phosphate)lysine" evidence="8">
    <location>
        <position position="351"/>
    </location>
</feature>
<evidence type="ECO:0000256" key="6">
    <source>
        <dbReference type="ARBA" id="ARBA00034138"/>
    </source>
</evidence>
<organism evidence="11 12">
    <name type="scientific">Dialister succinatiphilus YIT 11850</name>
    <dbReference type="NCBI Taxonomy" id="742743"/>
    <lineage>
        <taxon>Bacteria</taxon>
        <taxon>Bacillati</taxon>
        <taxon>Bacillota</taxon>
        <taxon>Negativicutes</taxon>
        <taxon>Veillonellales</taxon>
        <taxon>Veillonellaceae</taxon>
        <taxon>Dialister</taxon>
    </lineage>
</organism>
<comment type="cofactor">
    <cofactor evidence="1">
        <name>pyridoxal 5'-phosphate</name>
        <dbReference type="ChEBI" id="CHEBI:597326"/>
    </cofactor>
</comment>
<comment type="caution">
    <text evidence="11">The sequence shown here is derived from an EMBL/GenBank/DDBJ whole genome shotgun (WGS) entry which is preliminary data.</text>
</comment>
<dbReference type="GO" id="GO:0005829">
    <property type="term" value="C:cytosol"/>
    <property type="evidence" value="ECO:0007669"/>
    <property type="project" value="TreeGrafter"/>
</dbReference>
<evidence type="ECO:0000259" key="9">
    <source>
        <dbReference type="Pfam" id="PF01276"/>
    </source>
</evidence>
<dbReference type="FunFam" id="3.40.640.10:FF:000008">
    <property type="entry name" value="Lysine decarboxylase, inducible"/>
    <property type="match status" value="1"/>
</dbReference>
<dbReference type="PANTHER" id="PTHR45229">
    <property type="entry name" value="CONSTITUTIVE ORNITHINE DECARBOXYLASE"/>
    <property type="match status" value="1"/>
</dbReference>
<keyword evidence="4 8" id="KW-0663">Pyridoxal phosphate</keyword>
<dbReference type="Pfam" id="PF03711">
    <property type="entry name" value="OKR_DC_1_C"/>
    <property type="match status" value="1"/>
</dbReference>
<feature type="domain" description="Orn/Lys/Arg decarboxylases family 1 pyridoxal-P attachment site" evidence="9">
    <location>
        <begin position="106"/>
        <end position="547"/>
    </location>
</feature>
<sequence length="716" mass="80767">MKQLKIALTALAAESGISQENWKTVPLEGADLTDVSAVVMTSRDEVPPSYDTIHAFAIPLFILDTGAAAGRNMSAISGTLLPVKEKASWKKRITRAALQYEKELLPPFFGALMKYTSRKNDQYDSPGHQSGAFYRKHPSGRIFYDYYGPNVFRGDLSSSDVDLGDFLIHEGPALSAQKHAARVFHADKTYFVLNGTSTSNKIVMNAVLAPGDIVLYDRNNHKSIDLGLILSGAIPIYMETARNAAGSIGGIPEACFEEDYIRKLVAEKDPKKAKEERPIRLAVIELGTYDGCLYNARQVIDRIGYLCDYIFFDSAWVGYEQFIPMMKDASPLLLELGPDDPGIFVTQSVHKQQAGFSMTSQIHKKDAHIRGQQRYVPHKRMNNAYMMHASTSPFYQLFAALDMNARIHEGEGGKKLWKDALILGIELRKKIIKKCHYLKPFLPDTVGNRKWENADTAQIAADRRFWAFSPKAGWHGFKGYGENQYFLDPMKLMLITPGIDIPTGTYEDFGIPGTIVAEYLRENKIIPEKCDLNDILFLLTPAETEEKLRRLLEKLVQFETYIDQDALMEKVLPQVYDAYETYYKGYTIRKLCQEMHDFYKERNVAALQQQLFDQNHLPPYAMSPREAEGEYFRGNGELIDLKDAEGRIALEGALPYPPGILCIHPGERWTKTAIHYFMDLVDSINALPGFPPEVQGVYVEDGKDGKKHAFGCVLKE</sequence>
<evidence type="ECO:0000256" key="1">
    <source>
        <dbReference type="ARBA" id="ARBA00001933"/>
    </source>
</evidence>
<keyword evidence="5" id="KW-0456">Lyase</keyword>
<dbReference type="GO" id="GO:0004586">
    <property type="term" value="F:ornithine decarboxylase activity"/>
    <property type="evidence" value="ECO:0007669"/>
    <property type="project" value="UniProtKB-EC"/>
</dbReference>
<dbReference type="HOGENOM" id="CLU_014292_3_0_9"/>
<dbReference type="InterPro" id="IPR036633">
    <property type="entry name" value="Prn/Lys/Arg_de-COase_C_sf"/>
</dbReference>
<dbReference type="NCBIfam" id="NF010092">
    <property type="entry name" value="PRK13578.1"/>
    <property type="match status" value="1"/>
</dbReference>
<dbReference type="FunFam" id="3.90.1150.10:FF:000032">
    <property type="entry name" value="Ornithine decarboxylase SpeF"/>
    <property type="match status" value="1"/>
</dbReference>
<comment type="similarity">
    <text evidence="2">Belongs to the Orn/Lys/Arg decarboxylase class-I family.</text>
</comment>
<evidence type="ECO:0000256" key="4">
    <source>
        <dbReference type="ARBA" id="ARBA00022898"/>
    </source>
</evidence>
<dbReference type="InterPro" id="IPR011006">
    <property type="entry name" value="CheY-like_superfamily"/>
</dbReference>
<dbReference type="CDD" id="cd00615">
    <property type="entry name" value="Orn_deC_like"/>
    <property type="match status" value="1"/>
</dbReference>
<dbReference type="PANTHER" id="PTHR45229:SF3">
    <property type="entry name" value="BIODEGRADATIVE ARGININE DECARBOXYLASE"/>
    <property type="match status" value="1"/>
</dbReference>
<comment type="catalytic activity">
    <reaction evidence="7">
        <text>L-ornithine + H(+) = putrescine + CO2</text>
        <dbReference type="Rhea" id="RHEA:22964"/>
        <dbReference type="ChEBI" id="CHEBI:15378"/>
        <dbReference type="ChEBI" id="CHEBI:16526"/>
        <dbReference type="ChEBI" id="CHEBI:46911"/>
        <dbReference type="ChEBI" id="CHEBI:326268"/>
        <dbReference type="EC" id="4.1.1.17"/>
    </reaction>
</comment>
<dbReference type="Gene3D" id="3.40.50.220">
    <property type="match status" value="1"/>
</dbReference>
<dbReference type="InterPro" id="IPR027464">
    <property type="entry name" value="Ornithine_deCO2ase_N"/>
</dbReference>
<dbReference type="GO" id="GO:0030170">
    <property type="term" value="F:pyridoxal phosphate binding"/>
    <property type="evidence" value="ECO:0007669"/>
    <property type="project" value="TreeGrafter"/>
</dbReference>
<evidence type="ECO:0000256" key="5">
    <source>
        <dbReference type="ARBA" id="ARBA00023239"/>
    </source>
</evidence>
<dbReference type="InterPro" id="IPR008286">
    <property type="entry name" value="Prn/Lys/Arg_de-COase_C"/>
</dbReference>
<reference evidence="11 12" key="1">
    <citation type="submission" date="2011-11" db="EMBL/GenBank/DDBJ databases">
        <title>The Genome Sequence of Dialister succinatiphilus YIT 11850.</title>
        <authorList>
            <consortium name="The Broad Institute Genome Sequencing Platform"/>
            <person name="Earl A."/>
            <person name="Ward D."/>
            <person name="Feldgarden M."/>
            <person name="Gevers D."/>
            <person name="Morotomi M."/>
            <person name="Young S.K."/>
            <person name="Zeng Q."/>
            <person name="Gargeya S."/>
            <person name="Fitzgerald M."/>
            <person name="Haas B."/>
            <person name="Abouelleil A."/>
            <person name="Alvarado L."/>
            <person name="Arachchi H.M."/>
            <person name="Berlin A."/>
            <person name="Brown A."/>
            <person name="Chapman S.B."/>
            <person name="Dunbar C."/>
            <person name="Gearin G."/>
            <person name="Goldberg J."/>
            <person name="Griggs A."/>
            <person name="Gujja S."/>
            <person name="Heiman D."/>
            <person name="Howarth C."/>
            <person name="Lui A."/>
            <person name="MacDonald P.J.P."/>
            <person name="Montmayeur A."/>
            <person name="Murphy C."/>
            <person name="Neiman D."/>
            <person name="Pearson M."/>
            <person name="Priest M."/>
            <person name="Roberts A."/>
            <person name="Saif S."/>
            <person name="Shea T."/>
            <person name="Sisk P."/>
            <person name="Stolte C."/>
            <person name="Sykes S."/>
            <person name="Wortman J."/>
            <person name="Nusbaum C."/>
            <person name="Birren B."/>
        </authorList>
    </citation>
    <scope>NUCLEOTIDE SEQUENCE [LARGE SCALE GENOMIC DNA]</scope>
    <source>
        <strain evidence="11 12">YIT 11850</strain>
    </source>
</reference>
<dbReference type="InterPro" id="IPR015424">
    <property type="entry name" value="PyrdxlP-dep_Trfase"/>
</dbReference>
<dbReference type="EMBL" id="ADLT01000002">
    <property type="protein sequence ID" value="EHO63942.1"/>
    <property type="molecule type" value="Genomic_DNA"/>
</dbReference>
<gene>
    <name evidence="11" type="ORF">HMPREF9453_00137</name>
</gene>
<dbReference type="Gene3D" id="3.90.1150.10">
    <property type="entry name" value="Aspartate Aminotransferase, domain 1"/>
    <property type="match status" value="1"/>
</dbReference>
<dbReference type="Gene3D" id="3.40.640.10">
    <property type="entry name" value="Type I PLP-dependent aspartate aminotransferase-like (Major domain)"/>
    <property type="match status" value="1"/>
</dbReference>
<dbReference type="STRING" id="742743.HMPREF9453_00137"/>
<dbReference type="Gene3D" id="3.90.100.10">
    <property type="entry name" value="Orn/Lys/Arg decarboxylase, C-terminal domain"/>
    <property type="match status" value="1"/>
</dbReference>
<dbReference type="InterPro" id="IPR011193">
    <property type="entry name" value="Orn/lys/arg_de-COase"/>
</dbReference>
<feature type="domain" description="Orn/Lys/Arg decarboxylase C-terminal" evidence="10">
    <location>
        <begin position="572"/>
        <end position="700"/>
    </location>
</feature>
<dbReference type="PIRSF" id="PIRSF009393">
    <property type="entry name" value="Orn_decarb"/>
    <property type="match status" value="1"/>
</dbReference>
<dbReference type="EC" id="4.1.1.17" evidence="6"/>
<dbReference type="Proteomes" id="UP000003277">
    <property type="component" value="Unassembled WGS sequence"/>
</dbReference>
<evidence type="ECO:0000259" key="10">
    <source>
        <dbReference type="Pfam" id="PF03711"/>
    </source>
</evidence>
<dbReference type="RefSeq" id="WP_008858643.1">
    <property type="nucleotide sequence ID" value="NZ_JH591187.1"/>
</dbReference>
<evidence type="ECO:0000256" key="8">
    <source>
        <dbReference type="PIRSR" id="PIRSR009393-1"/>
    </source>
</evidence>
<dbReference type="OrthoDB" id="9815233at2"/>
<dbReference type="AlphaFoldDB" id="H1CXP9"/>
<evidence type="ECO:0000313" key="11">
    <source>
        <dbReference type="EMBL" id="EHO63942.1"/>
    </source>
</evidence>
<dbReference type="InterPro" id="IPR015421">
    <property type="entry name" value="PyrdxlP-dep_Trfase_major"/>
</dbReference>
<evidence type="ECO:0000256" key="3">
    <source>
        <dbReference type="ARBA" id="ARBA00022793"/>
    </source>
</evidence>
<keyword evidence="12" id="KW-1185">Reference proteome</keyword>
<dbReference type="eggNOG" id="COG1982">
    <property type="taxonomic scope" value="Bacteria"/>
</dbReference>
<dbReference type="SUPFAM" id="SSF52172">
    <property type="entry name" value="CheY-like"/>
    <property type="match status" value="1"/>
</dbReference>
<proteinExistence type="inferred from homology"/>
<accession>H1CXP9</accession>
<dbReference type="InterPro" id="IPR015422">
    <property type="entry name" value="PyrdxlP-dep_Trfase_small"/>
</dbReference>
<evidence type="ECO:0000256" key="2">
    <source>
        <dbReference type="ARBA" id="ARBA00010671"/>
    </source>
</evidence>
<dbReference type="GO" id="GO:0006520">
    <property type="term" value="P:amino acid metabolic process"/>
    <property type="evidence" value="ECO:0007669"/>
    <property type="project" value="InterPro"/>
</dbReference>
<dbReference type="SUPFAM" id="SSF55904">
    <property type="entry name" value="Ornithine decarboxylase C-terminal domain"/>
    <property type="match status" value="1"/>
</dbReference>
<evidence type="ECO:0000313" key="12">
    <source>
        <dbReference type="Proteomes" id="UP000003277"/>
    </source>
</evidence>
<dbReference type="InterPro" id="IPR000310">
    <property type="entry name" value="Orn/Lys/Arg_deCO2ase_major_dom"/>
</dbReference>
<name>H1CXP9_9FIRM</name>
<keyword evidence="3" id="KW-0210">Decarboxylase</keyword>